<dbReference type="Pfam" id="PF00069">
    <property type="entry name" value="Pkinase"/>
    <property type="match status" value="2"/>
</dbReference>
<evidence type="ECO:0000313" key="3">
    <source>
        <dbReference type="EMBL" id="KAF5361879.1"/>
    </source>
</evidence>
<name>A0A8H5GBE3_9AGAR</name>
<dbReference type="Pfam" id="PF07714">
    <property type="entry name" value="PK_Tyr_Ser-Thr"/>
    <property type="match status" value="1"/>
</dbReference>
<dbReference type="GO" id="GO:0005524">
    <property type="term" value="F:ATP binding"/>
    <property type="evidence" value="ECO:0007669"/>
    <property type="project" value="InterPro"/>
</dbReference>
<dbReference type="SMART" id="SM00220">
    <property type="entry name" value="S_TKc"/>
    <property type="match status" value="2"/>
</dbReference>
<comment type="caution">
    <text evidence="3">The sequence shown here is derived from an EMBL/GenBank/DDBJ whole genome shotgun (WGS) entry which is preliminary data.</text>
</comment>
<feature type="domain" description="Protein kinase" evidence="2">
    <location>
        <begin position="101"/>
        <end position="339"/>
    </location>
</feature>
<evidence type="ECO:0000313" key="4">
    <source>
        <dbReference type="Proteomes" id="UP000559027"/>
    </source>
</evidence>
<feature type="region of interest" description="Disordered" evidence="1">
    <location>
        <begin position="1049"/>
        <end position="1070"/>
    </location>
</feature>
<evidence type="ECO:0000256" key="1">
    <source>
        <dbReference type="SAM" id="MobiDB-lite"/>
    </source>
</evidence>
<dbReference type="AlphaFoldDB" id="A0A8H5GBE3"/>
<dbReference type="InterPro" id="IPR008271">
    <property type="entry name" value="Ser/Thr_kinase_AS"/>
</dbReference>
<organism evidence="3 4">
    <name type="scientific">Leucocoprinus leucothites</name>
    <dbReference type="NCBI Taxonomy" id="201217"/>
    <lineage>
        <taxon>Eukaryota</taxon>
        <taxon>Fungi</taxon>
        <taxon>Dikarya</taxon>
        <taxon>Basidiomycota</taxon>
        <taxon>Agaricomycotina</taxon>
        <taxon>Agaricomycetes</taxon>
        <taxon>Agaricomycetidae</taxon>
        <taxon>Agaricales</taxon>
        <taxon>Agaricineae</taxon>
        <taxon>Agaricaceae</taxon>
        <taxon>Leucocoprinus</taxon>
    </lineage>
</organism>
<dbReference type="EMBL" id="JAACJO010000002">
    <property type="protein sequence ID" value="KAF5361879.1"/>
    <property type="molecule type" value="Genomic_DNA"/>
</dbReference>
<dbReference type="Proteomes" id="UP000559027">
    <property type="component" value="Unassembled WGS sequence"/>
</dbReference>
<feature type="compositionally biased region" description="Acidic residues" evidence="1">
    <location>
        <begin position="1060"/>
        <end position="1070"/>
    </location>
</feature>
<accession>A0A8H5GBE3</accession>
<keyword evidence="4" id="KW-1185">Reference proteome</keyword>
<dbReference type="PANTHER" id="PTHR44329">
    <property type="entry name" value="SERINE/THREONINE-PROTEIN KINASE TNNI3K-RELATED"/>
    <property type="match status" value="1"/>
</dbReference>
<dbReference type="GO" id="GO:0004674">
    <property type="term" value="F:protein serine/threonine kinase activity"/>
    <property type="evidence" value="ECO:0007669"/>
    <property type="project" value="TreeGrafter"/>
</dbReference>
<dbReference type="SUPFAM" id="SSF56112">
    <property type="entry name" value="Protein kinase-like (PK-like)"/>
    <property type="match status" value="3"/>
</dbReference>
<dbReference type="InterPro" id="IPR011009">
    <property type="entry name" value="Kinase-like_dom_sf"/>
</dbReference>
<proteinExistence type="predicted"/>
<feature type="domain" description="Protein kinase" evidence="2">
    <location>
        <begin position="468"/>
        <end position="716"/>
    </location>
</feature>
<sequence length="1170" mass="131003">MADPSKDDTTVTSGPNVPSASDIFASLHHLVSRIDAESRVDEVVEKTQDLKRKETQLLVDCLSMSLEKDAAPLKTRVHVWRSLIKVASSTKIFAQNHTLDSQQLSLDNDSASPSIRRVSGKAPVRVKIMKQISTDELYSEPLISWAHLSHPNILPLYAVFKEDRDYPYLVSPFTLDQNICDYIRDNPDVSRMLLTLDIVSGLSYIHQVDIAHGGLSAESVLISTDGRAVITDLYPSNPPPVHYSAPELLSDDEIQPTKAIDMWAFACLCYEVLSGMVPYFHIAKEFKVSAAVAVGSKPNRPGQGVNGLEIDDAMWQIMLMCWEFEPQDRPVCLTVHRMLIGMVVRDSRPVAQPMVEAEAMKQFTVDIEQAKAPLTWILGSDYAPSRRVPEHLRELLVTSIRDTTKLTATEAAAKKLDPSDTKMFVDFLDLALEDLPSSDNRRSTLTLLSSIMASTHIIPRRYQLNGIQYDPTPMFEGYYTKAHKARGLVSVRVNVVTSWLMKGFLALLPNWFHTLHPNIVPFYGVFQESTSESTCICVVTSSWPNGLLEDYAPTLPQKSQIPLISDVINGIVYLSNLGLIFRYPADGDVMISDDRRAVIANFASNYFFATKAFSSIRTLRFSAPNFGYYFGDVIWSFGCLCFMVLSRKEPYYQYTQDAQIRSAVSQGELPNRPDGTDNDMDEIDDQAWDLITQCCRPERSDRPIATTIPERIANWGVEDNRPPTNYSLESSLLAMRSSPNVDFHHVEALLGKIQVELLRSPLSKLLQNHIKDVTGAAAKLKPDDIQTIVDFLDLALKDHLSISDEQNRVLALLSRITSSTHIFPRCYVLQGIKYNPRPMAEGGYGTVHRGTDINVCVKVMTQVDSKALTPWIRELILWAHASHSNILSFCGVLLENVNDSQRIGLVSPFMKNGNLRDYAPRLPQKSRLPLLLDVIKGLHYVHGLGIIHSDLKGENILISNEGRCLITDFGSTQIATATVTATTSLVPTTLRFAAPEAVLSSGPPTKESDIWSFGCLCYEVLSRQVPYYQYSRDIQISAALARKELPKRPGIADQSTTNETDNEWDDEDDEDWDEIDDQAWGLITKCCAPEPEDRLRTSVIQELIVDMKVWDDRPAAKAILGTEISKLRANPEIDLSRVGELLDTLRKAVVPEEEKESDFFELFNSLLQVS</sequence>
<protein>
    <recommendedName>
        <fullName evidence="2">Protein kinase domain-containing protein</fullName>
    </recommendedName>
</protein>
<dbReference type="InterPro" id="IPR051681">
    <property type="entry name" value="Ser/Thr_Kinases-Pseudokinases"/>
</dbReference>
<dbReference type="Gene3D" id="1.10.510.10">
    <property type="entry name" value="Transferase(Phosphotransferase) domain 1"/>
    <property type="match status" value="3"/>
</dbReference>
<dbReference type="PROSITE" id="PS00108">
    <property type="entry name" value="PROTEIN_KINASE_ST"/>
    <property type="match status" value="1"/>
</dbReference>
<dbReference type="InterPro" id="IPR000719">
    <property type="entry name" value="Prot_kinase_dom"/>
</dbReference>
<feature type="domain" description="Protein kinase" evidence="2">
    <location>
        <begin position="833"/>
        <end position="1104"/>
    </location>
</feature>
<gene>
    <name evidence="3" type="ORF">D9756_002595</name>
</gene>
<dbReference type="InterPro" id="IPR001245">
    <property type="entry name" value="Ser-Thr/Tyr_kinase_cat_dom"/>
</dbReference>
<dbReference type="PROSITE" id="PS50011">
    <property type="entry name" value="PROTEIN_KINASE_DOM"/>
    <property type="match status" value="3"/>
</dbReference>
<reference evidence="3 4" key="1">
    <citation type="journal article" date="2020" name="ISME J.">
        <title>Uncovering the hidden diversity of litter-decomposition mechanisms in mushroom-forming fungi.</title>
        <authorList>
            <person name="Floudas D."/>
            <person name="Bentzer J."/>
            <person name="Ahren D."/>
            <person name="Johansson T."/>
            <person name="Persson P."/>
            <person name="Tunlid A."/>
        </authorList>
    </citation>
    <scope>NUCLEOTIDE SEQUENCE [LARGE SCALE GENOMIC DNA]</scope>
    <source>
        <strain evidence="3 4">CBS 146.42</strain>
    </source>
</reference>
<evidence type="ECO:0000259" key="2">
    <source>
        <dbReference type="PROSITE" id="PS50011"/>
    </source>
</evidence>
<dbReference type="OrthoDB" id="4062651at2759"/>